<dbReference type="Pfam" id="PF07648">
    <property type="entry name" value="Kazal_2"/>
    <property type="match status" value="1"/>
</dbReference>
<dbReference type="GeneID" id="36395075"/>
<evidence type="ECO:0000313" key="3">
    <source>
        <dbReference type="EMBL" id="CEG44259.1"/>
    </source>
</evidence>
<dbReference type="OrthoDB" id="126772at2759"/>
<dbReference type="InterPro" id="IPR036058">
    <property type="entry name" value="Kazal_dom_sf"/>
</dbReference>
<dbReference type="SMART" id="SM00280">
    <property type="entry name" value="KAZAL"/>
    <property type="match status" value="1"/>
</dbReference>
<protein>
    <submittedName>
        <fullName evidence="3">RxLR-like protein</fullName>
    </submittedName>
</protein>
<feature type="domain" description="Kazal-like" evidence="2">
    <location>
        <begin position="37"/>
        <end position="73"/>
    </location>
</feature>
<dbReference type="Proteomes" id="UP000054928">
    <property type="component" value="Unassembled WGS sequence"/>
</dbReference>
<dbReference type="SUPFAM" id="SSF100895">
    <property type="entry name" value="Kazal-type serine protease inhibitors"/>
    <property type="match status" value="1"/>
</dbReference>
<dbReference type="Gene3D" id="3.30.60.30">
    <property type="match status" value="1"/>
</dbReference>
<dbReference type="PROSITE" id="PS00282">
    <property type="entry name" value="KAZAL_1"/>
    <property type="match status" value="1"/>
</dbReference>
<evidence type="ECO:0000259" key="2">
    <source>
        <dbReference type="PROSITE" id="PS51465"/>
    </source>
</evidence>
<evidence type="ECO:0000313" key="4">
    <source>
        <dbReference type="Proteomes" id="UP000054928"/>
    </source>
</evidence>
<reference evidence="4" key="1">
    <citation type="submission" date="2014-09" db="EMBL/GenBank/DDBJ databases">
        <authorList>
            <person name="Sharma Rahul"/>
            <person name="Thines Marco"/>
        </authorList>
    </citation>
    <scope>NUCLEOTIDE SEQUENCE [LARGE SCALE GENOMIC DNA]</scope>
</reference>
<accession>A0A0N7L6H1</accession>
<dbReference type="InterPro" id="IPR002350">
    <property type="entry name" value="Kazal_dom"/>
</dbReference>
<dbReference type="PROSITE" id="PS51465">
    <property type="entry name" value="KAZAL_2"/>
    <property type="match status" value="1"/>
</dbReference>
<dbReference type="RefSeq" id="XP_024580628.1">
    <property type="nucleotide sequence ID" value="XM_024730341.1"/>
</dbReference>
<feature type="signal peptide" evidence="1">
    <location>
        <begin position="1"/>
        <end position="19"/>
    </location>
</feature>
<name>A0A0N7L6H1_PLAHL</name>
<dbReference type="AlphaFoldDB" id="A0A0N7L6H1"/>
<keyword evidence="4" id="KW-1185">Reference proteome</keyword>
<evidence type="ECO:0000256" key="1">
    <source>
        <dbReference type="SAM" id="SignalP"/>
    </source>
</evidence>
<dbReference type="EMBL" id="CCYD01001075">
    <property type="protein sequence ID" value="CEG44259.1"/>
    <property type="molecule type" value="Genomic_DNA"/>
</dbReference>
<keyword evidence="1" id="KW-0732">Signal</keyword>
<organism evidence="3 4">
    <name type="scientific">Plasmopara halstedii</name>
    <name type="common">Downy mildew of sunflower</name>
    <dbReference type="NCBI Taxonomy" id="4781"/>
    <lineage>
        <taxon>Eukaryota</taxon>
        <taxon>Sar</taxon>
        <taxon>Stramenopiles</taxon>
        <taxon>Oomycota</taxon>
        <taxon>Peronosporomycetes</taxon>
        <taxon>Peronosporales</taxon>
        <taxon>Peronosporaceae</taxon>
        <taxon>Plasmopara</taxon>
    </lineage>
</organism>
<feature type="chain" id="PRO_5006015106" evidence="1">
    <location>
        <begin position="20"/>
        <end position="117"/>
    </location>
</feature>
<sequence>MNRSFALSLIVVTFTSSWATTSVAGNEDTIATKHVLCHDDDAPVCGSDNKTYPNACILRCFNVTMAYGGICDDRIMDKQGAHWLSSLTNEHMGLIRNHANSNPADEDGIFFRKVFQA</sequence>
<proteinExistence type="predicted"/>
<dbReference type="CDD" id="cd00104">
    <property type="entry name" value="KAZAL_FS"/>
    <property type="match status" value="1"/>
</dbReference>